<sequence>MYTRLSTPIFPGCQALWMSRPWSDGLRMSDCLRIKGPKGEIHAIAEEGERVYIRKSSFIGELAAIMKINKELQTIIEGFEQ</sequence>
<dbReference type="AlphaFoldDB" id="A0A1N6Y7Q1"/>
<dbReference type="STRING" id="159291.SAMN05920897_1422"/>
<dbReference type="EMBL" id="FTMS01000042">
    <property type="protein sequence ID" value="SIR10600.1"/>
    <property type="molecule type" value="Genomic_DNA"/>
</dbReference>
<organism evidence="1 2">
    <name type="scientific">Alkalispirochaeta americana</name>
    <dbReference type="NCBI Taxonomy" id="159291"/>
    <lineage>
        <taxon>Bacteria</taxon>
        <taxon>Pseudomonadati</taxon>
        <taxon>Spirochaetota</taxon>
        <taxon>Spirochaetia</taxon>
        <taxon>Spirochaetales</taxon>
        <taxon>Spirochaetaceae</taxon>
        <taxon>Alkalispirochaeta</taxon>
    </lineage>
</organism>
<keyword evidence="2" id="KW-1185">Reference proteome</keyword>
<proteinExistence type="predicted"/>
<gene>
    <name evidence="1" type="ORF">SAMN05920897_1422</name>
</gene>
<evidence type="ECO:0000313" key="1">
    <source>
        <dbReference type="EMBL" id="SIR10600.1"/>
    </source>
</evidence>
<protein>
    <submittedName>
        <fullName evidence="1">Uncharacterized protein</fullName>
    </submittedName>
</protein>
<accession>A0A1N6Y7Q1</accession>
<reference evidence="1 2" key="1">
    <citation type="submission" date="2017-01" db="EMBL/GenBank/DDBJ databases">
        <authorList>
            <person name="Mah S.A."/>
            <person name="Swanson W.J."/>
            <person name="Moy G.W."/>
            <person name="Vacquier V.D."/>
        </authorList>
    </citation>
    <scope>NUCLEOTIDE SEQUENCE [LARGE SCALE GENOMIC DNA]</scope>
    <source>
        <strain evidence="1 2">ASpG1</strain>
    </source>
</reference>
<dbReference type="Proteomes" id="UP000186400">
    <property type="component" value="Unassembled WGS sequence"/>
</dbReference>
<name>A0A1N6Y7Q1_9SPIO</name>
<evidence type="ECO:0000313" key="2">
    <source>
        <dbReference type="Proteomes" id="UP000186400"/>
    </source>
</evidence>